<evidence type="ECO:0000259" key="3">
    <source>
        <dbReference type="SMART" id="SM01215"/>
    </source>
</evidence>
<dbReference type="SMART" id="SM01216">
    <property type="entry name" value="Fmp27_WPPW"/>
    <property type="match status" value="1"/>
</dbReference>
<dbReference type="InterPro" id="IPR045167">
    <property type="entry name" value="Hobbit"/>
</dbReference>
<dbReference type="SMART" id="SM01215">
    <property type="entry name" value="Fmp27_SW"/>
    <property type="match status" value="1"/>
</dbReference>
<feature type="compositionally biased region" description="Low complexity" evidence="1">
    <location>
        <begin position="2924"/>
        <end position="2938"/>
    </location>
</feature>
<dbReference type="InterPro" id="IPR019415">
    <property type="entry name" value="FMP27_SW_RBG"/>
</dbReference>
<feature type="region of interest" description="Disordered" evidence="1">
    <location>
        <begin position="2066"/>
        <end position="2090"/>
    </location>
</feature>
<feature type="region of interest" description="Disordered" evidence="1">
    <location>
        <begin position="2867"/>
        <end position="3033"/>
    </location>
</feature>
<sequence length="3033" mass="336105">MAVVLIISLLVGLGVTVLYLAVSFRGPYLLNKLVPGCSVKSVSLRSIRGFRITRGAHAIEIDRIGLSFGRQPNASGWLAFRCSIQVSNVTCRSFEGDHSVPKRPVVQLKKPPAPKEVHSLRSRRSKFSIQNFAIFTNPSNDTVAPPLTILKRIAPSLARNIDHLLRPVFRVLFVAAFRSAIRFLPALMQAVDFELNHASFSVPKAHDLTLSVERVRVSTQVKFTQLESVIDDSTPEDADTPALRRLTRMGNWKLRMRGSWDRTWNRAWGRTNIFSAVSINVGRVGGTIRPGPPSGVGATLALPPAVPVFTVDGACWLKGSVNFIPGRATFERQSMVLAVSLGALSVDVDNILLSARRVSEVLAPKRASQGAAPMNAIAEEPISPLMSPLMSPLTSPLLSPTTTALVLQYRRRFRERARKRGTLNFAEVFKGIDFQLPTLEFVAGGSSTTATDIPSRLRFLIKDVFLKGEVSNPEAHALHRKWLGKSTTNGKAEALAFEAGFGMTNLGWITPSGNSVVPLLTLDKFTLNALTTAWPESHRMHPDECLLAVEVMVDPLVVSSTMKDVHALGTLAAKFKSPASTKPSSTRSPVMHIPRLIVDIQTGGFNFLFCLDNHGSQSSKLAGLHLRVPQIGLHGRSEFVARPWSRRDQSRQPYTESANLIDSPYVLRFDVIGSAGPADLQAIFEDRVPKAQAGRHSVIRLSQIDLHADGDILATLPDGASKASIDTQTTLAHVRCVSDSFAVDLTNSEALSVIPDLLSNLPVKDVESPVLEEPVPKKPLFASLPAGVCAHFAIATISCLASGRDLAPGNTQLVKRGVELRTGVSIGYSSMHDRIHSYRTRSARFASDKLREELTAPNDILSESVSVSHELRENLGEQGAIARLDVFNCQVRPIVDYGNAFIPLCDWESRPRDTKSTIPTALLYIPLIRVDVLLKRTIGSQPETYHDTCRVVAHVPRIRLNLSVHHAYCLLLSSTPLLQLKPPSSPRSSPKSSLPSQNDLVVHVAGHVEHIEARVDLPGTQKVYFRVDKLKLTLRDPHRDVSFELLHGWTLSEDGRWDEMLRIRHLEVVVPPTELERITITAQGARLRIPHEYSLASLIQEISLSVKTVKHLAQITRVGHFVAMETPPAEDAKRVPPLAITVNALVIEAVDDPFETKLSLLWRAGFKEQQERLIREEAFTAKAEAIRMEGLEEAGLASQSTGSREWHFGNRHTVSVEDAYRRLQQFNSSAWLEAFGNGKKALAKHEEVHLRRIGLIPGSLELKPAVPLDIRPTEIVPPLIRLLFDGVRIELSQPTFASTGSSLPEFLKRTGELPLDTEYTLLVPLNLRWEMRYAMVTLRDYPLPLLHVRPSPDQTPSWTATADLVIAEEIGPNDSVEWISTTVVPEGLGVPEQVGFSILIPKTGMPVKTYSIPEVKVTSPFATDISWGVSYQPCVADVMRIIDSLSHPSRDPSSPLGFWDKIRLSLHGKLRISFVAGLNLLVKGSRDPYDISGSGAGFALCWSGHPEISVGCYPEDKELVQFRGDRMTLGIPNLPTFADQRASGVETPRGPSAGDHRPQMQKKCAKLTNGVKFGLGFALERRCGPDCSVKHTGGDSCRLFTFRPHYEVKLRPSTADPNVDSFAGFRSNFIHFSMSLVSPSNPSLSKRGNNSFHLSPKAFAHFFSWWHVFNPPNGPMLLPIRQGSLYPSDKPPPLKFTRHLVTIKYRFSLSPLFISHVYRQDSRTSWATGITPCVGIKAVVETFQADLHQRDEIELIKNEVTGESKKKVHKPFYAAEVVAKGLNLRAMCAQFREPDKPAVDLPPLPSGESETSSSARPPMPASSKEPMHSRWVDLDDFVETDWTPEDENPALWLFTVASCPRITYFKKPDQSLTSDMMHTTCSAPEKSQSEFGNENTHTCLMGTEESTIQVQAALCAQRLEALEAELSDVLSFQEDTQVVRTSTSSRQDKVEASILQARQHSLEKKIELLREHLENLENFEIQQAQRAMDGDARVSTGSLPYDYPTQYDIGVDWSQFDNIYHVHCPQVHLNNYTRNIILDYYYSSRNRRGFEYHLSERAVRFIREQSPSFASKSPRMSQDSEQDPTPRNRAQAAAHTIRKIFTADGGSRDSAAPIMDVPQPIKCQAQGEIEPASGWKTDDIIVNKSHMCLLLNPQFTMRSTADDESILVITVNHASLQTFAILDKNFVDGLTADPINANIMKRNYGSLSGLQIFSPSRARDRLVSVNSTPYEVPLEVLLDRRCESSDFDRLVPQTDATLQYDKFNRLRLRNKVTSATDVSAEESDINNHLQAQNDRIILNVDQLAVSANAQNFAAIYNIVSDLLLYTDPDQRERNSQLQTFMYSYDFKDFMASASVVSDLQQRLRTLLDNEAQFALSTKKEVNEDRLINRAHIFVLAEELNLIFKAIRLVQEQGENAADETKSNMRFDAFVKEVSWKMLEATDDTLAKLSIRGIEYAWHSQKDSSAAHKLVINDLQALDSSPDAVFPEMLVKFDKVSSHPMVAKSLFAQAEWSILAPVGGIPIVNSFVLDLHPIRLQFERKVGRKILSYIFARRDAPTEAQGKALAASNAPKTGPSTPRTSYSATVGPGHRSRSSVGAIAGVGLSLGSGAIGIPRASLDNASLESAGDARPRTLKKRATSHTNLQEVAAASSPAVVGDDSGLEGHRTIPRSRSSNALRTEAKRPPTPSKAASRAISRPTTGDKDRERERERELEAKDDANEMRVRASKNRTFVFVKVSGLVLALSYKRDTPMSLTTVPDLDDFRFETPAFSYANETWSFEDMIETLRKDIYKAAWAQKGALLREIFTKAKIITPKRFLPHEKWMHKRPKDKSAKQALPAPETEKEQLDSPVDQDSMVASDSGLALFHRYDPFSSDSKPQRPSLPENASPIGFPSDQEPSPTPRSIASSHASSGHAFPTSVESEGRASTTSRGGRSSSIDRGGRSSRDGHPTVFAFPTPPSPPQMSVRSGHTGSHRPTRERVLSLFKKKKKEAPVDDGMPRRTLEVPPVPPLPGTETRPRQRTISAHAKMQQQFQ</sequence>
<evidence type="ECO:0000313" key="6">
    <source>
        <dbReference type="Proteomes" id="UP000663888"/>
    </source>
</evidence>
<gene>
    <name evidence="5" type="ORF">RDB_LOCUS58358</name>
</gene>
<comment type="caution">
    <text evidence="5">The sequence shown here is derived from an EMBL/GenBank/DDBJ whole genome shotgun (WGS) entry which is preliminary data.</text>
</comment>
<feature type="domain" description="FMP27 WPPW motif-containing RBG unit" evidence="4">
    <location>
        <begin position="1735"/>
        <end position="2237"/>
    </location>
</feature>
<organism evidence="5 6">
    <name type="scientific">Rhizoctonia solani</name>
    <dbReference type="NCBI Taxonomy" id="456999"/>
    <lineage>
        <taxon>Eukaryota</taxon>
        <taxon>Fungi</taxon>
        <taxon>Dikarya</taxon>
        <taxon>Basidiomycota</taxon>
        <taxon>Agaricomycotina</taxon>
        <taxon>Agaricomycetes</taxon>
        <taxon>Cantharellales</taxon>
        <taxon>Ceratobasidiaceae</taxon>
        <taxon>Rhizoctonia</taxon>
    </lineage>
</organism>
<proteinExistence type="predicted"/>
<dbReference type="Proteomes" id="UP000663888">
    <property type="component" value="Unassembled WGS sequence"/>
</dbReference>
<dbReference type="PANTHER" id="PTHR15678:SF6">
    <property type="entry name" value="BRIDGE-LIKE LIPID TRANSFER PROTEIN FAMILY MEMBER 2"/>
    <property type="match status" value="1"/>
</dbReference>
<evidence type="ECO:0000259" key="4">
    <source>
        <dbReference type="SMART" id="SM01216"/>
    </source>
</evidence>
<feature type="region of interest" description="Disordered" evidence="1">
    <location>
        <begin position="2561"/>
        <end position="2591"/>
    </location>
</feature>
<feature type="compositionally biased region" description="Low complexity" evidence="1">
    <location>
        <begin position="2903"/>
        <end position="2914"/>
    </location>
</feature>
<accession>A0A8H3B1X8</accession>
<evidence type="ECO:0000313" key="5">
    <source>
        <dbReference type="EMBL" id="CAE6445983.1"/>
    </source>
</evidence>
<evidence type="ECO:0000259" key="2">
    <source>
        <dbReference type="SMART" id="SM01214"/>
    </source>
</evidence>
<dbReference type="EMBL" id="CAJMWX010001030">
    <property type="protein sequence ID" value="CAE6445983.1"/>
    <property type="molecule type" value="Genomic_DNA"/>
</dbReference>
<dbReference type="InterPro" id="IPR019441">
    <property type="entry name" value="FMP27/BLTP2/Hobbit_GFWDK_RBG"/>
</dbReference>
<name>A0A8H3B1X8_9AGAM</name>
<reference evidence="5" key="1">
    <citation type="submission" date="2021-01" db="EMBL/GenBank/DDBJ databases">
        <authorList>
            <person name="Kaushik A."/>
        </authorList>
    </citation>
    <scope>NUCLEOTIDE SEQUENCE</scope>
    <source>
        <strain evidence="5">AG4-R118</strain>
    </source>
</reference>
<dbReference type="InterPro" id="IPR019449">
    <property type="entry name" value="FMP27_WPPW_RBG"/>
</dbReference>
<feature type="region of interest" description="Disordered" evidence="1">
    <location>
        <begin position="1795"/>
        <end position="1828"/>
    </location>
</feature>
<feature type="domain" description="FMP27/BLTP2/Hobbit GFWDK motif-containing RBG unit" evidence="2">
    <location>
        <begin position="1340"/>
        <end position="1491"/>
    </location>
</feature>
<evidence type="ECO:0000256" key="1">
    <source>
        <dbReference type="SAM" id="MobiDB-lite"/>
    </source>
</evidence>
<feature type="compositionally biased region" description="Polar residues" evidence="1">
    <location>
        <begin position="2066"/>
        <end position="2085"/>
    </location>
</feature>
<dbReference type="PANTHER" id="PTHR15678">
    <property type="entry name" value="ANTIGEN MLAA-22-RELATED"/>
    <property type="match status" value="1"/>
</dbReference>
<feature type="region of interest" description="Disordered" evidence="1">
    <location>
        <begin position="2821"/>
        <end position="2854"/>
    </location>
</feature>
<feature type="domain" description="FMP27 SW motif-containing RBG unit" evidence="3">
    <location>
        <begin position="1218"/>
        <end position="1322"/>
    </location>
</feature>
<feature type="compositionally biased region" description="Polar residues" evidence="1">
    <location>
        <begin position="2569"/>
        <end position="2583"/>
    </location>
</feature>
<feature type="compositionally biased region" description="Basic and acidic residues" evidence="1">
    <location>
        <begin position="2699"/>
        <end position="2716"/>
    </location>
</feature>
<feature type="compositionally biased region" description="Basic and acidic residues" evidence="1">
    <location>
        <begin position="2939"/>
        <end position="2948"/>
    </location>
</feature>
<feature type="compositionally biased region" description="Basic and acidic residues" evidence="1">
    <location>
        <begin position="2990"/>
        <end position="3002"/>
    </location>
</feature>
<dbReference type="SMART" id="SM01214">
    <property type="entry name" value="Fmp27_GFWDK"/>
    <property type="match status" value="1"/>
</dbReference>
<protein>
    <submittedName>
        <fullName evidence="5">Uncharacterized protein</fullName>
    </submittedName>
</protein>
<dbReference type="Pfam" id="PF10344">
    <property type="entry name" value="Hobbit"/>
    <property type="match status" value="1"/>
</dbReference>
<feature type="region of interest" description="Disordered" evidence="1">
    <location>
        <begin position="2621"/>
        <end position="2716"/>
    </location>
</feature>